<evidence type="ECO:0000259" key="1">
    <source>
        <dbReference type="PROSITE" id="PS50995"/>
    </source>
</evidence>
<dbReference type="InterPro" id="IPR036388">
    <property type="entry name" value="WH-like_DNA-bd_sf"/>
</dbReference>
<evidence type="ECO:0000313" key="3">
    <source>
        <dbReference type="Proteomes" id="UP001597229"/>
    </source>
</evidence>
<dbReference type="Gene3D" id="1.10.10.10">
    <property type="entry name" value="Winged helix-like DNA-binding domain superfamily/Winged helix DNA-binding domain"/>
    <property type="match status" value="1"/>
</dbReference>
<dbReference type="Pfam" id="PF12802">
    <property type="entry name" value="MarR_2"/>
    <property type="match status" value="1"/>
</dbReference>
<feature type="domain" description="HTH marR-type" evidence="1">
    <location>
        <begin position="17"/>
        <end position="149"/>
    </location>
</feature>
<dbReference type="InterPro" id="IPR000835">
    <property type="entry name" value="HTH_MarR-typ"/>
</dbReference>
<evidence type="ECO:0000313" key="2">
    <source>
        <dbReference type="EMBL" id="MFD1246193.1"/>
    </source>
</evidence>
<gene>
    <name evidence="2" type="ORF">ACFQ3F_00190</name>
</gene>
<proteinExistence type="predicted"/>
<dbReference type="PROSITE" id="PS50995">
    <property type="entry name" value="HTH_MARR_2"/>
    <property type="match status" value="1"/>
</dbReference>
<comment type="caution">
    <text evidence="2">The sequence shown here is derived from an EMBL/GenBank/DDBJ whole genome shotgun (WGS) entry which is preliminary data.</text>
</comment>
<reference evidence="3" key="1">
    <citation type="journal article" date="2019" name="Int. J. Syst. Evol. Microbiol.">
        <title>The Global Catalogue of Microorganisms (GCM) 10K type strain sequencing project: providing services to taxonomists for standard genome sequencing and annotation.</title>
        <authorList>
            <consortium name="The Broad Institute Genomics Platform"/>
            <consortium name="The Broad Institute Genome Sequencing Center for Infectious Disease"/>
            <person name="Wu L."/>
            <person name="Ma J."/>
        </authorList>
    </citation>
    <scope>NUCLEOTIDE SEQUENCE [LARGE SCALE GENOMIC DNA]</scope>
    <source>
        <strain evidence="3">CCUG 52478</strain>
    </source>
</reference>
<dbReference type="SMART" id="SM00347">
    <property type="entry name" value="HTH_MARR"/>
    <property type="match status" value="1"/>
</dbReference>
<sequence>MTTDDPRWLDDDEMAAWLPLVRILVALPQAVDKRLRDEVGITHTYYAMLATLSAQPDRSLTMGDLARLTGTSPSRLTHAIAVLEQRGWVVKHQCATDRRSQFAVLTDEGYAVLERIAPGHVAQVRELVFDRLTPEQIRNLADIANALVGGIEDLGEG</sequence>
<name>A0ABW3VWA3_9ACTN</name>
<dbReference type="InterPro" id="IPR036390">
    <property type="entry name" value="WH_DNA-bd_sf"/>
</dbReference>
<dbReference type="PANTHER" id="PTHR33164">
    <property type="entry name" value="TRANSCRIPTIONAL REGULATOR, MARR FAMILY"/>
    <property type="match status" value="1"/>
</dbReference>
<protein>
    <submittedName>
        <fullName evidence="2">MarR family winged helix-turn-helix transcriptional regulator</fullName>
    </submittedName>
</protein>
<dbReference type="InterPro" id="IPR039422">
    <property type="entry name" value="MarR/SlyA-like"/>
</dbReference>
<dbReference type="SUPFAM" id="SSF46785">
    <property type="entry name" value="Winged helix' DNA-binding domain"/>
    <property type="match status" value="1"/>
</dbReference>
<dbReference type="EMBL" id="JBHTLX010000001">
    <property type="protein sequence ID" value="MFD1246193.1"/>
    <property type="molecule type" value="Genomic_DNA"/>
</dbReference>
<organism evidence="2 3">
    <name type="scientific">Nocardioides ginsengisoli</name>
    <dbReference type="NCBI Taxonomy" id="363868"/>
    <lineage>
        <taxon>Bacteria</taxon>
        <taxon>Bacillati</taxon>
        <taxon>Actinomycetota</taxon>
        <taxon>Actinomycetes</taxon>
        <taxon>Propionibacteriales</taxon>
        <taxon>Nocardioidaceae</taxon>
        <taxon>Nocardioides</taxon>
    </lineage>
</organism>
<keyword evidence="3" id="KW-1185">Reference proteome</keyword>
<accession>A0ABW3VWA3</accession>
<dbReference type="RefSeq" id="WP_367920206.1">
    <property type="nucleotide sequence ID" value="NZ_BAABAC010000026.1"/>
</dbReference>
<dbReference type="PANTHER" id="PTHR33164:SF99">
    <property type="entry name" value="MARR FAMILY REGULATORY PROTEIN"/>
    <property type="match status" value="1"/>
</dbReference>
<dbReference type="Proteomes" id="UP001597229">
    <property type="component" value="Unassembled WGS sequence"/>
</dbReference>